<name>A0A9D4CM08_DREPO</name>
<keyword evidence="7" id="KW-0297">G-protein coupled receptor</keyword>
<dbReference type="Proteomes" id="UP000828390">
    <property type="component" value="Unassembled WGS sequence"/>
</dbReference>
<dbReference type="SMART" id="SM00303">
    <property type="entry name" value="GPS"/>
    <property type="match status" value="1"/>
</dbReference>
<evidence type="ECO:0000256" key="12">
    <source>
        <dbReference type="ARBA" id="ARBA00023224"/>
    </source>
</evidence>
<dbReference type="InterPro" id="IPR002035">
    <property type="entry name" value="VWF_A"/>
</dbReference>
<dbReference type="InterPro" id="IPR017981">
    <property type="entry name" value="GPCR_2-like_7TM"/>
</dbReference>
<feature type="transmembrane region" description="Helical" evidence="14">
    <location>
        <begin position="1037"/>
        <end position="1060"/>
    </location>
</feature>
<dbReference type="PRINTS" id="PR00249">
    <property type="entry name" value="GPCRSECRETIN"/>
</dbReference>
<dbReference type="Pfam" id="PF22352">
    <property type="entry name" value="K319L-like_PKD"/>
    <property type="match status" value="1"/>
</dbReference>
<dbReference type="SMART" id="SM00327">
    <property type="entry name" value="VWA"/>
    <property type="match status" value="1"/>
</dbReference>
<gene>
    <name evidence="20" type="ORF">DPMN_052889</name>
</gene>
<dbReference type="PROSITE" id="PS50093">
    <property type="entry name" value="PKD"/>
    <property type="match status" value="1"/>
</dbReference>
<dbReference type="InterPro" id="IPR000601">
    <property type="entry name" value="PKD_dom"/>
</dbReference>
<dbReference type="InterPro" id="IPR000203">
    <property type="entry name" value="GPS"/>
</dbReference>
<dbReference type="InterPro" id="IPR016187">
    <property type="entry name" value="CTDL_fold"/>
</dbReference>
<dbReference type="Pfam" id="PF00002">
    <property type="entry name" value="7tm_2"/>
    <property type="match status" value="1"/>
</dbReference>
<dbReference type="GO" id="GO:0005886">
    <property type="term" value="C:plasma membrane"/>
    <property type="evidence" value="ECO:0007669"/>
    <property type="project" value="UniProtKB-SubCell"/>
</dbReference>
<keyword evidence="8 14" id="KW-0472">Membrane</keyword>
<dbReference type="SMART" id="SM00089">
    <property type="entry name" value="PKD"/>
    <property type="match status" value="1"/>
</dbReference>
<feature type="transmembrane region" description="Helical" evidence="14">
    <location>
        <begin position="1009"/>
        <end position="1031"/>
    </location>
</feature>
<dbReference type="PROSITE" id="PS50041">
    <property type="entry name" value="C_TYPE_LECTIN_2"/>
    <property type="match status" value="1"/>
</dbReference>
<evidence type="ECO:0000256" key="7">
    <source>
        <dbReference type="ARBA" id="ARBA00023040"/>
    </source>
</evidence>
<evidence type="ECO:0000259" key="19">
    <source>
        <dbReference type="PROSITE" id="PS50261"/>
    </source>
</evidence>
<dbReference type="PROSITE" id="PS50261">
    <property type="entry name" value="G_PROTEIN_RECEP_F2_4"/>
    <property type="match status" value="1"/>
</dbReference>
<feature type="transmembrane region" description="Helical" evidence="14">
    <location>
        <begin position="926"/>
        <end position="945"/>
    </location>
</feature>
<dbReference type="PANTHER" id="PTHR12011">
    <property type="entry name" value="ADHESION G-PROTEIN COUPLED RECEPTOR"/>
    <property type="match status" value="1"/>
</dbReference>
<dbReference type="InterPro" id="IPR000832">
    <property type="entry name" value="GPCR_2_secretin-like"/>
</dbReference>
<dbReference type="Gene3D" id="4.10.1240.10">
    <property type="entry name" value="GPCR, family 2, extracellular hormone receptor domain"/>
    <property type="match status" value="1"/>
</dbReference>
<dbReference type="Gene3D" id="3.10.100.10">
    <property type="entry name" value="Mannose-Binding Protein A, subunit A"/>
    <property type="match status" value="1"/>
</dbReference>
<evidence type="ECO:0000256" key="5">
    <source>
        <dbReference type="ARBA" id="ARBA00022737"/>
    </source>
</evidence>
<dbReference type="Gene3D" id="2.60.40.10">
    <property type="entry name" value="Immunoglobulins"/>
    <property type="match status" value="1"/>
</dbReference>
<dbReference type="PROSITE" id="PS50234">
    <property type="entry name" value="VWFA"/>
    <property type="match status" value="1"/>
</dbReference>
<dbReference type="Pfam" id="PF16489">
    <property type="entry name" value="GAIN"/>
    <property type="match status" value="1"/>
</dbReference>
<dbReference type="InterPro" id="IPR022409">
    <property type="entry name" value="PKD/Chitinase_dom"/>
</dbReference>
<feature type="compositionally biased region" description="Polar residues" evidence="13">
    <location>
        <begin position="455"/>
        <end position="468"/>
    </location>
</feature>
<evidence type="ECO:0000259" key="16">
    <source>
        <dbReference type="PROSITE" id="PS50093"/>
    </source>
</evidence>
<feature type="domain" description="PKD" evidence="16">
    <location>
        <begin position="196"/>
        <end position="267"/>
    </location>
</feature>
<evidence type="ECO:0000256" key="6">
    <source>
        <dbReference type="ARBA" id="ARBA00022989"/>
    </source>
</evidence>
<dbReference type="PANTHER" id="PTHR12011:SF347">
    <property type="entry name" value="FI21270P1-RELATED"/>
    <property type="match status" value="1"/>
</dbReference>
<sequence>MLDFVKDIVKLGNINSDDVRVGVVLYSTEVEIQFYLNQYTTEADVIAAIDKIPYIYGSTNTADAMFVTSRGDRPEVDNVAIVLTDGVSNINSRRTIPESEAARNKGIEVYVVEGMASIPKTKYLYNWFRSYLSDRTQSVHVNDARSDFRSAVCGVPPGTIDAFEANVNELCFTAPDLPPVANAGSDIERRFPVALITLDGRASTDDKAVVKYTWTLQDGTRLRTWSTATVNLDDQPVGVYTFTLTVEDEKGQSDDDTVKVTVMASSEEDIQCDPPWERVHRSCLRFNTTNFRSWMEARKECKTLGAYLLVIRDASEFDALQKPLKSKITSQRLLKWWVGLELRKENLDEEIRSSWTWIDGTSHIRGLPHWAPGEPNGARSTSIAEDCVALDYQTYIRDDDCKRSLPYICEKNRLSPEPITDSPTTTTTSTSTSTDSPVSTPIITAKTTSISTSTDDQNNANRETSPSPVQCLPDTDFNGIEWATADAGEVKEKNCTDGYIGMKTRTCNASGHYENPTYNCTKQAIHAILNKVKNNVSADMKETIDDLRKEISFENNNTSEKTTLHVGDIETATEIMKLITDRFEAHNSSIENVTDSFVDVVDNLISDRTTHSWGALLDKGGAATVINVLDEFISKVVNNSAVSKQNMTVRKDNIFLEIGSVAQCSKIKFPNGGKNGNVPDWAMTRHDSVEVACRGSGGLTFSGSLFRNMSSIMSSKTKCSRHMEINAPVLAFSVHDSITASDAQNVTLVFELFNTDLAKPSCSFWEKGNSSGEGFWSSEGCKLVEYNHQTGLVTCSCNHLTNFAVLMSPGVTVEKIHHQTLSAITVVGCCLSLAGLVTSSVIYVYCWRMVKSNRATLLLNLCAALFVAYLAFLIGIKRTQTTGACTFTAVLLHYVYLVAFFLMLAEGGVIALMVLSPLTKRDNVPYFFAGAYGFPAIIVGVSMVATQLDGYGNDRFCWLSVESGLFWAFAGPVLAIVVTNLIILVLVLKQLFGVAAMSKKTDAEKVKTGVRSVCILLPVMGLTWVFGIFAVNKDTLVFQYLFAIFNSLQGFLIFLVQCVFDRKVRDALRQRKLPWFTSTDVRTGDTEMGSTQKSS</sequence>
<dbReference type="EMBL" id="JAIWYP010000012">
    <property type="protein sequence ID" value="KAH3726982.1"/>
    <property type="molecule type" value="Genomic_DNA"/>
</dbReference>
<proteinExistence type="inferred from homology"/>
<evidence type="ECO:0000256" key="14">
    <source>
        <dbReference type="SAM" id="Phobius"/>
    </source>
</evidence>
<dbReference type="InterPro" id="IPR032471">
    <property type="entry name" value="AGRL2-4_GAIN_subdom_A"/>
</dbReference>
<dbReference type="SUPFAM" id="SSF81321">
    <property type="entry name" value="Family A G protein-coupled receptor-like"/>
    <property type="match status" value="1"/>
</dbReference>
<accession>A0A9D4CM08</accession>
<keyword evidence="3" id="KW-1003">Cell membrane</keyword>
<dbReference type="CDD" id="cd15040">
    <property type="entry name" value="7tmB2_Adhesion"/>
    <property type="match status" value="1"/>
</dbReference>
<dbReference type="InterPro" id="IPR057244">
    <property type="entry name" value="GAIN_B"/>
</dbReference>
<dbReference type="InterPro" id="IPR001304">
    <property type="entry name" value="C-type_lectin-like"/>
</dbReference>
<keyword evidence="10" id="KW-0675">Receptor</keyword>
<evidence type="ECO:0000256" key="13">
    <source>
        <dbReference type="SAM" id="MobiDB-lite"/>
    </source>
</evidence>
<dbReference type="Pfam" id="PF00092">
    <property type="entry name" value="VWA"/>
    <property type="match status" value="1"/>
</dbReference>
<keyword evidence="4 14" id="KW-0812">Transmembrane</keyword>
<evidence type="ECO:0000256" key="8">
    <source>
        <dbReference type="ARBA" id="ARBA00023136"/>
    </source>
</evidence>
<comment type="subcellular location">
    <subcellularLocation>
        <location evidence="1">Cell membrane</location>
        <topology evidence="1">Multi-pass membrane protein</topology>
    </subcellularLocation>
</comment>
<dbReference type="Gene3D" id="3.40.50.410">
    <property type="entry name" value="von Willebrand factor, type A domain"/>
    <property type="match status" value="1"/>
</dbReference>
<evidence type="ECO:0000259" key="18">
    <source>
        <dbReference type="PROSITE" id="PS50234"/>
    </source>
</evidence>
<evidence type="ECO:0000313" key="21">
    <source>
        <dbReference type="Proteomes" id="UP000828390"/>
    </source>
</evidence>
<dbReference type="SUPFAM" id="SSF53300">
    <property type="entry name" value="vWA-like"/>
    <property type="match status" value="1"/>
</dbReference>
<dbReference type="SMART" id="SM00034">
    <property type="entry name" value="CLECT"/>
    <property type="match status" value="1"/>
</dbReference>
<organism evidence="20 21">
    <name type="scientific">Dreissena polymorpha</name>
    <name type="common">Zebra mussel</name>
    <name type="synonym">Mytilus polymorpha</name>
    <dbReference type="NCBI Taxonomy" id="45954"/>
    <lineage>
        <taxon>Eukaryota</taxon>
        <taxon>Metazoa</taxon>
        <taxon>Spiralia</taxon>
        <taxon>Lophotrochozoa</taxon>
        <taxon>Mollusca</taxon>
        <taxon>Bivalvia</taxon>
        <taxon>Autobranchia</taxon>
        <taxon>Heteroconchia</taxon>
        <taxon>Euheterodonta</taxon>
        <taxon>Imparidentia</taxon>
        <taxon>Neoheterodontei</taxon>
        <taxon>Myida</taxon>
        <taxon>Dreissenoidea</taxon>
        <taxon>Dreissenidae</taxon>
        <taxon>Dreissena</taxon>
    </lineage>
</organism>
<evidence type="ECO:0000256" key="9">
    <source>
        <dbReference type="ARBA" id="ARBA00023157"/>
    </source>
</evidence>
<dbReference type="GO" id="GO:0007166">
    <property type="term" value="P:cell surface receptor signaling pathway"/>
    <property type="evidence" value="ECO:0007669"/>
    <property type="project" value="InterPro"/>
</dbReference>
<dbReference type="PRINTS" id="PR01694">
    <property type="entry name" value="BAIPRECURSOR"/>
</dbReference>
<feature type="compositionally biased region" description="Low complexity" evidence="13">
    <location>
        <begin position="415"/>
        <end position="454"/>
    </location>
</feature>
<dbReference type="InterPro" id="IPR036445">
    <property type="entry name" value="GPCR_2_extracell_dom_sf"/>
</dbReference>
<evidence type="ECO:0000256" key="4">
    <source>
        <dbReference type="ARBA" id="ARBA00022692"/>
    </source>
</evidence>
<evidence type="ECO:0000259" key="17">
    <source>
        <dbReference type="PROSITE" id="PS50221"/>
    </source>
</evidence>
<dbReference type="GO" id="GO:0004930">
    <property type="term" value="F:G protein-coupled receptor activity"/>
    <property type="evidence" value="ECO:0007669"/>
    <property type="project" value="UniProtKB-KW"/>
</dbReference>
<dbReference type="InterPro" id="IPR016186">
    <property type="entry name" value="C-type_lectin-like/link_sf"/>
</dbReference>
<feature type="domain" description="G-protein coupled receptors family 2 profile 2" evidence="19">
    <location>
        <begin position="821"/>
        <end position="1061"/>
    </location>
</feature>
<feature type="domain" description="C-type lectin" evidence="15">
    <location>
        <begin position="279"/>
        <end position="410"/>
    </location>
</feature>
<dbReference type="SUPFAM" id="SSF49299">
    <property type="entry name" value="PKD domain"/>
    <property type="match status" value="1"/>
</dbReference>
<dbReference type="CDD" id="cd01450">
    <property type="entry name" value="vWFA_subfamily_ECM"/>
    <property type="match status" value="1"/>
</dbReference>
<evidence type="ECO:0000256" key="10">
    <source>
        <dbReference type="ARBA" id="ARBA00023170"/>
    </source>
</evidence>
<dbReference type="Gene3D" id="2.60.220.50">
    <property type="match status" value="1"/>
</dbReference>
<dbReference type="InterPro" id="IPR035986">
    <property type="entry name" value="PKD_dom_sf"/>
</dbReference>
<feature type="transmembrane region" description="Helical" evidence="14">
    <location>
        <begin position="857"/>
        <end position="874"/>
    </location>
</feature>
<dbReference type="Pfam" id="PF00059">
    <property type="entry name" value="Lectin_C"/>
    <property type="match status" value="1"/>
</dbReference>
<dbReference type="CDD" id="cd00037">
    <property type="entry name" value="CLECT"/>
    <property type="match status" value="1"/>
</dbReference>
<comment type="caution">
    <text evidence="20">The sequence shown here is derived from an EMBL/GenBank/DDBJ whole genome shotgun (WGS) entry which is preliminary data.</text>
</comment>
<dbReference type="Pfam" id="PF01825">
    <property type="entry name" value="GPS"/>
    <property type="match status" value="1"/>
</dbReference>
<dbReference type="InterPro" id="IPR036465">
    <property type="entry name" value="vWFA_dom_sf"/>
</dbReference>
<keyword evidence="21" id="KW-1185">Reference proteome</keyword>
<dbReference type="SUPFAM" id="SSF56436">
    <property type="entry name" value="C-type lectin-like"/>
    <property type="match status" value="1"/>
</dbReference>
<keyword evidence="6 14" id="KW-1133">Transmembrane helix</keyword>
<dbReference type="InterPro" id="IPR013783">
    <property type="entry name" value="Ig-like_fold"/>
</dbReference>
<feature type="region of interest" description="Disordered" evidence="13">
    <location>
        <begin position="413"/>
        <end position="473"/>
    </location>
</feature>
<evidence type="ECO:0000256" key="1">
    <source>
        <dbReference type="ARBA" id="ARBA00004651"/>
    </source>
</evidence>
<dbReference type="InterPro" id="IPR008077">
    <property type="entry name" value="GPCR_2_brain_angio_inhib"/>
</dbReference>
<dbReference type="AlphaFoldDB" id="A0A9D4CM08"/>
<evidence type="ECO:0000256" key="11">
    <source>
        <dbReference type="ARBA" id="ARBA00023180"/>
    </source>
</evidence>
<dbReference type="Gene3D" id="1.25.40.610">
    <property type="match status" value="1"/>
</dbReference>
<dbReference type="InterPro" id="IPR046338">
    <property type="entry name" value="GAIN_dom_sf"/>
</dbReference>
<keyword evidence="5" id="KW-0677">Repeat</keyword>
<dbReference type="PROSITE" id="PS50221">
    <property type="entry name" value="GAIN_B"/>
    <property type="match status" value="1"/>
</dbReference>
<feature type="domain" description="GAIN-B" evidence="17">
    <location>
        <begin position="645"/>
        <end position="813"/>
    </location>
</feature>
<feature type="domain" description="VWFA" evidence="18">
    <location>
        <begin position="1"/>
        <end position="112"/>
    </location>
</feature>
<protein>
    <submittedName>
        <fullName evidence="20">Uncharacterized protein</fullName>
    </submittedName>
</protein>
<keyword evidence="9" id="KW-1015">Disulfide bond</keyword>
<evidence type="ECO:0000256" key="2">
    <source>
        <dbReference type="ARBA" id="ARBA00007343"/>
    </source>
</evidence>
<feature type="transmembrane region" description="Helical" evidence="14">
    <location>
        <begin position="965"/>
        <end position="988"/>
    </location>
</feature>
<feature type="transmembrane region" description="Helical" evidence="14">
    <location>
        <begin position="894"/>
        <end position="914"/>
    </location>
</feature>
<feature type="transmembrane region" description="Helical" evidence="14">
    <location>
        <begin position="821"/>
        <end position="845"/>
    </location>
</feature>
<dbReference type="Gene3D" id="1.20.1070.10">
    <property type="entry name" value="Rhodopsin 7-helix transmembrane proteins"/>
    <property type="match status" value="1"/>
</dbReference>
<evidence type="ECO:0000313" key="20">
    <source>
        <dbReference type="EMBL" id="KAH3726982.1"/>
    </source>
</evidence>
<evidence type="ECO:0000256" key="3">
    <source>
        <dbReference type="ARBA" id="ARBA00022475"/>
    </source>
</evidence>
<keyword evidence="12" id="KW-0807">Transducer</keyword>
<reference evidence="20" key="2">
    <citation type="submission" date="2020-11" db="EMBL/GenBank/DDBJ databases">
        <authorList>
            <person name="McCartney M.A."/>
            <person name="Auch B."/>
            <person name="Kono T."/>
            <person name="Mallez S."/>
            <person name="Becker A."/>
            <person name="Gohl D.M."/>
            <person name="Silverstein K.A.T."/>
            <person name="Koren S."/>
            <person name="Bechman K.B."/>
            <person name="Herman A."/>
            <person name="Abrahante J.E."/>
            <person name="Garbe J."/>
        </authorList>
    </citation>
    <scope>NUCLEOTIDE SEQUENCE</scope>
    <source>
        <strain evidence="20">Duluth1</strain>
        <tissue evidence="20">Whole animal</tissue>
    </source>
</reference>
<keyword evidence="11" id="KW-0325">Glycoprotein</keyword>
<reference evidence="20" key="1">
    <citation type="journal article" date="2019" name="bioRxiv">
        <title>The Genome of the Zebra Mussel, Dreissena polymorpha: A Resource for Invasive Species Research.</title>
        <authorList>
            <person name="McCartney M.A."/>
            <person name="Auch B."/>
            <person name="Kono T."/>
            <person name="Mallez S."/>
            <person name="Zhang Y."/>
            <person name="Obille A."/>
            <person name="Becker A."/>
            <person name="Abrahante J.E."/>
            <person name="Garbe J."/>
            <person name="Badalamenti J.P."/>
            <person name="Herman A."/>
            <person name="Mangelson H."/>
            <person name="Liachko I."/>
            <person name="Sullivan S."/>
            <person name="Sone E.D."/>
            <person name="Koren S."/>
            <person name="Silverstein K.A.T."/>
            <person name="Beckman K.B."/>
            <person name="Gohl D.M."/>
        </authorList>
    </citation>
    <scope>NUCLEOTIDE SEQUENCE</scope>
    <source>
        <strain evidence="20">Duluth1</strain>
        <tissue evidence="20">Whole animal</tissue>
    </source>
</reference>
<comment type="similarity">
    <text evidence="2">Belongs to the G-protein coupled receptor 2 family. Adhesion G-protein coupled receptor (ADGR) subfamily.</text>
</comment>
<dbReference type="FunFam" id="1.20.1070.10:FF:000058">
    <property type="entry name" value="Adhesion G protein-coupled receptor F5"/>
    <property type="match status" value="1"/>
</dbReference>
<dbReference type="CDD" id="cd00146">
    <property type="entry name" value="PKD"/>
    <property type="match status" value="1"/>
</dbReference>
<evidence type="ECO:0000259" key="15">
    <source>
        <dbReference type="PROSITE" id="PS50041"/>
    </source>
</evidence>